<evidence type="ECO:0000313" key="3">
    <source>
        <dbReference type="EnsemblMetazoa" id="HelroP160299"/>
    </source>
</evidence>
<dbReference type="Proteomes" id="UP000015101">
    <property type="component" value="Unassembled WGS sequence"/>
</dbReference>
<evidence type="ECO:0000313" key="4">
    <source>
        <dbReference type="Proteomes" id="UP000015101"/>
    </source>
</evidence>
<dbReference type="EnsemblMetazoa" id="HelroT160299">
    <property type="protein sequence ID" value="HelroP160299"/>
    <property type="gene ID" value="HelroG160299"/>
</dbReference>
<dbReference type="RefSeq" id="XP_009015518.1">
    <property type="nucleotide sequence ID" value="XM_009017270.1"/>
</dbReference>
<dbReference type="EMBL" id="AMQM01000561">
    <property type="status" value="NOT_ANNOTATED_CDS"/>
    <property type="molecule type" value="Genomic_DNA"/>
</dbReference>
<evidence type="ECO:0000313" key="2">
    <source>
        <dbReference type="EMBL" id="ESO06150.1"/>
    </source>
</evidence>
<reference evidence="4" key="1">
    <citation type="submission" date="2012-12" db="EMBL/GenBank/DDBJ databases">
        <authorList>
            <person name="Hellsten U."/>
            <person name="Grimwood J."/>
            <person name="Chapman J.A."/>
            <person name="Shapiro H."/>
            <person name="Aerts A."/>
            <person name="Otillar R.P."/>
            <person name="Terry A.Y."/>
            <person name="Boore J.L."/>
            <person name="Simakov O."/>
            <person name="Marletaz F."/>
            <person name="Cho S.-J."/>
            <person name="Edsinger-Gonzales E."/>
            <person name="Havlak P."/>
            <person name="Kuo D.-H."/>
            <person name="Larsson T."/>
            <person name="Lv J."/>
            <person name="Arendt D."/>
            <person name="Savage R."/>
            <person name="Osoegawa K."/>
            <person name="de Jong P."/>
            <person name="Lindberg D.R."/>
            <person name="Seaver E.C."/>
            <person name="Weisblat D.A."/>
            <person name="Putnam N.H."/>
            <person name="Grigoriev I.V."/>
            <person name="Rokhsar D.S."/>
        </authorList>
    </citation>
    <scope>NUCLEOTIDE SEQUENCE</scope>
</reference>
<reference evidence="2 4" key="2">
    <citation type="journal article" date="2013" name="Nature">
        <title>Insights into bilaterian evolution from three spiralian genomes.</title>
        <authorList>
            <person name="Simakov O."/>
            <person name="Marletaz F."/>
            <person name="Cho S.J."/>
            <person name="Edsinger-Gonzales E."/>
            <person name="Havlak P."/>
            <person name="Hellsten U."/>
            <person name="Kuo D.H."/>
            <person name="Larsson T."/>
            <person name="Lv J."/>
            <person name="Arendt D."/>
            <person name="Savage R."/>
            <person name="Osoegawa K."/>
            <person name="de Jong P."/>
            <person name="Grimwood J."/>
            <person name="Chapman J.A."/>
            <person name="Shapiro H."/>
            <person name="Aerts A."/>
            <person name="Otillar R.P."/>
            <person name="Terry A.Y."/>
            <person name="Boore J.L."/>
            <person name="Grigoriev I.V."/>
            <person name="Lindberg D.R."/>
            <person name="Seaver E.C."/>
            <person name="Weisblat D.A."/>
            <person name="Putnam N.H."/>
            <person name="Rokhsar D.S."/>
        </authorList>
    </citation>
    <scope>NUCLEOTIDE SEQUENCE</scope>
</reference>
<evidence type="ECO:0000256" key="1">
    <source>
        <dbReference type="SAM" id="MobiDB-lite"/>
    </source>
</evidence>
<feature type="region of interest" description="Disordered" evidence="1">
    <location>
        <begin position="177"/>
        <end position="213"/>
    </location>
</feature>
<sequence>MECDTGYSMKCNYRPFSGSTEETSCLQMSITHKYNIRRKEILNNDTKENIGHDPISTQPTYPVCLPAYLYISVSSQQLQHCSNNYATTLQHNNKNTATQNKKNDYTESKQTHERAQHKITSSKTTTTQLKRLLDVQFLNYALHYAHALLRFFEIRVKFGMFDNIDKLRQRLKNEAGHVAATQRQPQNNNNNSNDNDAMLSAKPFAFPTTPGII</sequence>
<reference evidence="3" key="3">
    <citation type="submission" date="2015-06" db="UniProtKB">
        <authorList>
            <consortium name="EnsemblMetazoa"/>
        </authorList>
    </citation>
    <scope>IDENTIFICATION</scope>
</reference>
<feature type="region of interest" description="Disordered" evidence="1">
    <location>
        <begin position="93"/>
        <end position="122"/>
    </location>
</feature>
<keyword evidence="4" id="KW-1185">Reference proteome</keyword>
<name>T1EQ24_HELRO</name>
<dbReference type="InParanoid" id="T1EQ24"/>
<protein>
    <submittedName>
        <fullName evidence="2 3">Uncharacterized protein</fullName>
    </submittedName>
</protein>
<proteinExistence type="predicted"/>
<accession>T1EQ24</accession>
<dbReference type="EMBL" id="KB096324">
    <property type="protein sequence ID" value="ESO06150.1"/>
    <property type="molecule type" value="Genomic_DNA"/>
</dbReference>
<organism evidence="3 4">
    <name type="scientific">Helobdella robusta</name>
    <name type="common">Californian leech</name>
    <dbReference type="NCBI Taxonomy" id="6412"/>
    <lineage>
        <taxon>Eukaryota</taxon>
        <taxon>Metazoa</taxon>
        <taxon>Spiralia</taxon>
        <taxon>Lophotrochozoa</taxon>
        <taxon>Annelida</taxon>
        <taxon>Clitellata</taxon>
        <taxon>Hirudinea</taxon>
        <taxon>Rhynchobdellida</taxon>
        <taxon>Glossiphoniidae</taxon>
        <taxon>Helobdella</taxon>
    </lineage>
</organism>
<gene>
    <name evidence="3" type="primary">20198674</name>
    <name evidence="2" type="ORF">HELRODRAFT_160299</name>
</gene>
<dbReference type="HOGENOM" id="CLU_1295619_0_0_1"/>
<dbReference type="GeneID" id="20198674"/>
<feature type="compositionally biased region" description="Basic and acidic residues" evidence="1">
    <location>
        <begin position="101"/>
        <end position="116"/>
    </location>
</feature>
<feature type="compositionally biased region" description="Low complexity" evidence="1">
    <location>
        <begin position="187"/>
        <end position="196"/>
    </location>
</feature>
<dbReference type="KEGG" id="hro:HELRODRAFT_160299"/>
<dbReference type="AlphaFoldDB" id="T1EQ24"/>
<dbReference type="CTD" id="20198674"/>